<protein>
    <recommendedName>
        <fullName evidence="5">Methyltransferase domain-containing protein</fullName>
    </recommendedName>
</protein>
<reference evidence="4" key="1">
    <citation type="submission" date="2010-07" db="EMBL/GenBank/DDBJ databases">
        <title>The genome sequence of Gaeumannomyces graminis var. tritici strain R3-111a-1.</title>
        <authorList>
            <consortium name="The Broad Institute Genome Sequencing Platform"/>
            <person name="Ma L.-J."/>
            <person name="Dead R."/>
            <person name="Young S."/>
            <person name="Zeng Q."/>
            <person name="Koehrsen M."/>
            <person name="Alvarado L."/>
            <person name="Berlin A."/>
            <person name="Chapman S.B."/>
            <person name="Chen Z."/>
            <person name="Freedman E."/>
            <person name="Gellesch M."/>
            <person name="Goldberg J."/>
            <person name="Griggs A."/>
            <person name="Gujja S."/>
            <person name="Heilman E.R."/>
            <person name="Heiman D."/>
            <person name="Hepburn T."/>
            <person name="Howarth C."/>
            <person name="Jen D."/>
            <person name="Larson L."/>
            <person name="Mehta T."/>
            <person name="Neiman D."/>
            <person name="Pearson M."/>
            <person name="Roberts A."/>
            <person name="Saif S."/>
            <person name="Shea T."/>
            <person name="Shenoy N."/>
            <person name="Sisk P."/>
            <person name="Stolte C."/>
            <person name="Sykes S."/>
            <person name="Walk T."/>
            <person name="White J."/>
            <person name="Yandava C."/>
            <person name="Haas B."/>
            <person name="Nusbaum C."/>
            <person name="Birren B."/>
        </authorList>
    </citation>
    <scope>NUCLEOTIDE SEQUENCE [LARGE SCALE GENOMIC DNA]</scope>
    <source>
        <strain evidence="4">R3-111a-1</strain>
    </source>
</reference>
<organism evidence="2">
    <name type="scientific">Gaeumannomyces tritici (strain R3-111a-1)</name>
    <name type="common">Wheat and barley take-all root rot fungus</name>
    <name type="synonym">Gaeumannomyces graminis var. tritici</name>
    <dbReference type="NCBI Taxonomy" id="644352"/>
    <lineage>
        <taxon>Eukaryota</taxon>
        <taxon>Fungi</taxon>
        <taxon>Dikarya</taxon>
        <taxon>Ascomycota</taxon>
        <taxon>Pezizomycotina</taxon>
        <taxon>Sordariomycetes</taxon>
        <taxon>Sordariomycetidae</taxon>
        <taxon>Magnaporthales</taxon>
        <taxon>Magnaporthaceae</taxon>
        <taxon>Gaeumannomyces</taxon>
    </lineage>
</organism>
<name>J3PH81_GAET3</name>
<evidence type="ECO:0000313" key="2">
    <source>
        <dbReference type="EMBL" id="EJT69241.1"/>
    </source>
</evidence>
<sequence>MATSILFPRRHYFEIDDQPWFPDFLRQRVQTGLTLVWNLRVPVLQPAAPAQLVARLLTTHLGPVGGYAFVDFCAGAGGPTPEIERAVNRRRDPAATAPAPFVLTDLHPHVTQWARAAAASPHVSYVREPVDATAAPKALLDRLRGRPAAASYAAVVAGEPEPELETERYSNGDAKMSAAVDAALPTGNGNGNAPPPPGQPRKIFRLFNLAFHHFNDPLARAILKDTVETSDGFGIFELQHRTVDSFFSTLLFGVGILLYTPIYAFLERDLVALIFTYLLPVIPFVLVVDGWVSGLRTRTPDEIEALLRSCGAEGGADAWELRSGSEKHMWPCGHLNWVICLKKKTV</sequence>
<reference evidence="2" key="2">
    <citation type="submission" date="2010-07" db="EMBL/GenBank/DDBJ databases">
        <authorList>
            <consortium name="The Broad Institute Genome Sequencing Platform"/>
            <consortium name="Broad Institute Genome Sequencing Center for Infectious Disease"/>
            <person name="Ma L.-J."/>
            <person name="Dead R."/>
            <person name="Young S."/>
            <person name="Zeng Q."/>
            <person name="Koehrsen M."/>
            <person name="Alvarado L."/>
            <person name="Berlin A."/>
            <person name="Chapman S.B."/>
            <person name="Chen Z."/>
            <person name="Freedman E."/>
            <person name="Gellesch M."/>
            <person name="Goldberg J."/>
            <person name="Griggs A."/>
            <person name="Gujja S."/>
            <person name="Heilman E.R."/>
            <person name="Heiman D."/>
            <person name="Hepburn T."/>
            <person name="Howarth C."/>
            <person name="Jen D."/>
            <person name="Larson L."/>
            <person name="Mehta T."/>
            <person name="Neiman D."/>
            <person name="Pearson M."/>
            <person name="Roberts A."/>
            <person name="Saif S."/>
            <person name="Shea T."/>
            <person name="Shenoy N."/>
            <person name="Sisk P."/>
            <person name="Stolte C."/>
            <person name="Sykes S."/>
            <person name="Walk T."/>
            <person name="White J."/>
            <person name="Yandava C."/>
            <person name="Haas B."/>
            <person name="Nusbaum C."/>
            <person name="Birren B."/>
        </authorList>
    </citation>
    <scope>NUCLEOTIDE SEQUENCE</scope>
    <source>
        <strain evidence="2">R3-111a-1</strain>
    </source>
</reference>
<dbReference type="AlphaFoldDB" id="J3PH81"/>
<evidence type="ECO:0000313" key="4">
    <source>
        <dbReference type="Proteomes" id="UP000006039"/>
    </source>
</evidence>
<dbReference type="SUPFAM" id="SSF53335">
    <property type="entry name" value="S-adenosyl-L-methionine-dependent methyltransferases"/>
    <property type="match status" value="1"/>
</dbReference>
<dbReference type="GeneID" id="20353319"/>
<dbReference type="RefSeq" id="XP_009229026.1">
    <property type="nucleotide sequence ID" value="XM_009230762.1"/>
</dbReference>
<keyword evidence="1" id="KW-0472">Membrane</keyword>
<dbReference type="OrthoDB" id="2101715at2759"/>
<evidence type="ECO:0000256" key="1">
    <source>
        <dbReference type="SAM" id="Phobius"/>
    </source>
</evidence>
<dbReference type="InterPro" id="IPR029063">
    <property type="entry name" value="SAM-dependent_MTases_sf"/>
</dbReference>
<keyword evidence="4" id="KW-1185">Reference proteome</keyword>
<reference evidence="2" key="3">
    <citation type="submission" date="2010-09" db="EMBL/GenBank/DDBJ databases">
        <title>Annotation of Gaeumannomyces graminis var. tritici R3-111a-1.</title>
        <authorList>
            <consortium name="The Broad Institute Genome Sequencing Platform"/>
            <person name="Ma L.-J."/>
            <person name="Dead R."/>
            <person name="Young S.K."/>
            <person name="Zeng Q."/>
            <person name="Gargeya S."/>
            <person name="Fitzgerald M."/>
            <person name="Haas B."/>
            <person name="Abouelleil A."/>
            <person name="Alvarado L."/>
            <person name="Arachchi H.M."/>
            <person name="Berlin A."/>
            <person name="Brown A."/>
            <person name="Chapman S.B."/>
            <person name="Chen Z."/>
            <person name="Dunbar C."/>
            <person name="Freedman E."/>
            <person name="Gearin G."/>
            <person name="Gellesch M."/>
            <person name="Goldberg J."/>
            <person name="Griggs A."/>
            <person name="Gujja S."/>
            <person name="Heiman D."/>
            <person name="Howarth C."/>
            <person name="Larson L."/>
            <person name="Lui A."/>
            <person name="MacDonald P.J.P."/>
            <person name="Mehta T."/>
            <person name="Montmayeur A."/>
            <person name="Murphy C."/>
            <person name="Neiman D."/>
            <person name="Pearson M."/>
            <person name="Priest M."/>
            <person name="Roberts A."/>
            <person name="Saif S."/>
            <person name="Shea T."/>
            <person name="Shenoy N."/>
            <person name="Sisk P."/>
            <person name="Stolte C."/>
            <person name="Sykes S."/>
            <person name="Yandava C."/>
            <person name="Wortman J."/>
            <person name="Nusbaum C."/>
            <person name="Birren B."/>
        </authorList>
    </citation>
    <scope>NUCLEOTIDE SEQUENCE</scope>
    <source>
        <strain evidence="2">R3-111a-1</strain>
    </source>
</reference>
<dbReference type="EMBL" id="GL385404">
    <property type="protein sequence ID" value="EJT69241.1"/>
    <property type="molecule type" value="Genomic_DNA"/>
</dbReference>
<dbReference type="Proteomes" id="UP000006039">
    <property type="component" value="Unassembled WGS sequence"/>
</dbReference>
<reference evidence="3" key="5">
    <citation type="submission" date="2018-04" db="UniProtKB">
        <authorList>
            <consortium name="EnsemblFungi"/>
        </authorList>
    </citation>
    <scope>IDENTIFICATION</scope>
    <source>
        <strain evidence="3">R3-111a-1</strain>
    </source>
</reference>
<proteinExistence type="predicted"/>
<feature type="transmembrane region" description="Helical" evidence="1">
    <location>
        <begin position="272"/>
        <end position="292"/>
    </location>
</feature>
<accession>J3PH81</accession>
<dbReference type="HOGENOM" id="CLU_058251_0_0_1"/>
<evidence type="ECO:0008006" key="5">
    <source>
        <dbReference type="Google" id="ProtNLM"/>
    </source>
</evidence>
<dbReference type="EnsemblFungi" id="EJT69241">
    <property type="protein sequence ID" value="EJT69241"/>
    <property type="gene ID" value="GGTG_12861"/>
</dbReference>
<keyword evidence="1" id="KW-1133">Transmembrane helix</keyword>
<keyword evidence="1" id="KW-0812">Transmembrane</keyword>
<dbReference type="VEuPathDB" id="FungiDB:GGTG_12861"/>
<evidence type="ECO:0000313" key="3">
    <source>
        <dbReference type="EnsemblFungi" id="EJT69241"/>
    </source>
</evidence>
<reference evidence="3" key="4">
    <citation type="journal article" date="2015" name="G3 (Bethesda)">
        <title>Genome sequences of three phytopathogenic species of the Magnaporthaceae family of fungi.</title>
        <authorList>
            <person name="Okagaki L.H."/>
            <person name="Nunes C.C."/>
            <person name="Sailsbery J."/>
            <person name="Clay B."/>
            <person name="Brown D."/>
            <person name="John T."/>
            <person name="Oh Y."/>
            <person name="Young N."/>
            <person name="Fitzgerald M."/>
            <person name="Haas B.J."/>
            <person name="Zeng Q."/>
            <person name="Young S."/>
            <person name="Adiconis X."/>
            <person name="Fan L."/>
            <person name="Levin J.Z."/>
            <person name="Mitchell T.K."/>
            <person name="Okubara P.A."/>
            <person name="Farman M.L."/>
            <person name="Kohn L.M."/>
            <person name="Birren B."/>
            <person name="Ma L.-J."/>
            <person name="Dean R.A."/>
        </authorList>
    </citation>
    <scope>NUCLEOTIDE SEQUENCE</scope>
    <source>
        <strain evidence="3">R3-111a-1</strain>
    </source>
</reference>
<feature type="transmembrane region" description="Helical" evidence="1">
    <location>
        <begin position="246"/>
        <end position="266"/>
    </location>
</feature>
<dbReference type="eggNOG" id="ENOG502S9JB">
    <property type="taxonomic scope" value="Eukaryota"/>
</dbReference>
<dbReference type="STRING" id="644352.J3PH81"/>
<gene>
    <name evidence="3" type="primary">20353319</name>
    <name evidence="2" type="ORF">GGTG_12861</name>
</gene>